<accession>A0A0V0GUK2</accession>
<protein>
    <submittedName>
        <fullName evidence="1">Putative ovule protein</fullName>
    </submittedName>
</protein>
<evidence type="ECO:0000313" key="1">
    <source>
        <dbReference type="EMBL" id="JAP11594.1"/>
    </source>
</evidence>
<organism evidence="1">
    <name type="scientific">Solanum chacoense</name>
    <name type="common">Chaco potato</name>
    <dbReference type="NCBI Taxonomy" id="4108"/>
    <lineage>
        <taxon>Eukaryota</taxon>
        <taxon>Viridiplantae</taxon>
        <taxon>Streptophyta</taxon>
        <taxon>Embryophyta</taxon>
        <taxon>Tracheophyta</taxon>
        <taxon>Spermatophyta</taxon>
        <taxon>Magnoliopsida</taxon>
        <taxon>eudicotyledons</taxon>
        <taxon>Gunneridae</taxon>
        <taxon>Pentapetalae</taxon>
        <taxon>asterids</taxon>
        <taxon>lamiids</taxon>
        <taxon>Solanales</taxon>
        <taxon>Solanaceae</taxon>
        <taxon>Solanoideae</taxon>
        <taxon>Solaneae</taxon>
        <taxon>Solanum</taxon>
    </lineage>
</organism>
<dbReference type="EMBL" id="GEDG01031055">
    <property type="protein sequence ID" value="JAP11594.1"/>
    <property type="molecule type" value="Transcribed_RNA"/>
</dbReference>
<dbReference type="AlphaFoldDB" id="A0A0V0GUK2"/>
<name>A0A0V0GUK2_SOLCH</name>
<proteinExistence type="predicted"/>
<reference evidence="1" key="1">
    <citation type="submission" date="2015-12" db="EMBL/GenBank/DDBJ databases">
        <title>Gene expression during late stages of embryo sac development: a critical building block for successful pollen-pistil interactions.</title>
        <authorList>
            <person name="Liu Y."/>
            <person name="Joly V."/>
            <person name="Sabar M."/>
            <person name="Matton D.P."/>
        </authorList>
    </citation>
    <scope>NUCLEOTIDE SEQUENCE</scope>
</reference>
<sequence>MLEQWRAMLVLFSLGSEGGGNQGNPRTVESYAGLFSLGAEGGGNQGNPRTVERRVRISLPGLLRGGAIAC</sequence>